<comment type="subunit">
    <text evidence="2">Monomer.</text>
</comment>
<dbReference type="Gene3D" id="3.90.180.10">
    <property type="entry name" value="Medium-chain alcohol dehydrogenases, catalytic domain"/>
    <property type="match status" value="1"/>
</dbReference>
<gene>
    <name evidence="5" type="ORF">Slin15195_G000640</name>
</gene>
<evidence type="ECO:0000313" key="5">
    <source>
        <dbReference type="EMBL" id="USW46745.1"/>
    </source>
</evidence>
<evidence type="ECO:0000259" key="4">
    <source>
        <dbReference type="SMART" id="SM00829"/>
    </source>
</evidence>
<dbReference type="InterPro" id="IPR013154">
    <property type="entry name" value="ADH-like_N"/>
</dbReference>
<evidence type="ECO:0000313" key="6">
    <source>
        <dbReference type="Proteomes" id="UP001056384"/>
    </source>
</evidence>
<dbReference type="InterPro" id="IPR047122">
    <property type="entry name" value="Trans-enoyl_RdTase-like"/>
</dbReference>
<dbReference type="InterPro" id="IPR011032">
    <property type="entry name" value="GroES-like_sf"/>
</dbReference>
<dbReference type="PANTHER" id="PTHR45348">
    <property type="entry name" value="HYPOTHETICAL OXIDOREDUCTASE (EUROFUNG)"/>
    <property type="match status" value="1"/>
</dbReference>
<dbReference type="CDD" id="cd08249">
    <property type="entry name" value="enoyl_reductase_like"/>
    <property type="match status" value="1"/>
</dbReference>
<sequence length="339" mass="36150">MPANQSAFLDGENHPLRIADSAIPKPGANDIVVRNYAVAVNTIDPAQAAGFKVRRYPTVLGHDLAGEVFDVGQEVTRFKKGDRVIGHSWQFITGNPEDGAFSLYTRVPASNAAVLPSHIPYTDGVVLPLAIDTAAAGFYQKTHLNLDLPSLHPTTATNGKVIIVYGGSSSVGALAIQLAVNAGYRVLATASPKNFGLCRECGASAVFDYKSNTLVDDIAQAVGRDKFVGLYNAIGVPESFEVVTPVMQKLGGGIVANTKPPGPLPEQIEAKFVLGVGEFSFPLWESYIGEALTSGQLKCLLKPKVVGKGLHSSRRPSMHEIVVSVERRLWSSCRLPCVT</sequence>
<evidence type="ECO:0000256" key="1">
    <source>
        <dbReference type="ARBA" id="ARBA00008072"/>
    </source>
</evidence>
<proteinExistence type="inferred from homology"/>
<dbReference type="InterPro" id="IPR036291">
    <property type="entry name" value="NAD(P)-bd_dom_sf"/>
</dbReference>
<protein>
    <submittedName>
        <fullName evidence="5">GroES-like superfamily, alcohol dehydrogenase-like, NAD(P)-binding domain superfamily</fullName>
    </submittedName>
</protein>
<comment type="similarity">
    <text evidence="1">Belongs to the zinc-containing alcohol dehydrogenase family.</text>
</comment>
<organism evidence="5 6">
    <name type="scientific">Septoria linicola</name>
    <dbReference type="NCBI Taxonomy" id="215465"/>
    <lineage>
        <taxon>Eukaryota</taxon>
        <taxon>Fungi</taxon>
        <taxon>Dikarya</taxon>
        <taxon>Ascomycota</taxon>
        <taxon>Pezizomycotina</taxon>
        <taxon>Dothideomycetes</taxon>
        <taxon>Dothideomycetidae</taxon>
        <taxon>Mycosphaerellales</taxon>
        <taxon>Mycosphaerellaceae</taxon>
        <taxon>Septoria</taxon>
    </lineage>
</organism>
<dbReference type="SMART" id="SM00829">
    <property type="entry name" value="PKS_ER"/>
    <property type="match status" value="1"/>
</dbReference>
<dbReference type="Pfam" id="PF08240">
    <property type="entry name" value="ADH_N"/>
    <property type="match status" value="1"/>
</dbReference>
<evidence type="ECO:0000256" key="3">
    <source>
        <dbReference type="ARBA" id="ARBA00023002"/>
    </source>
</evidence>
<dbReference type="EMBL" id="CP099418">
    <property type="protein sequence ID" value="USW46745.1"/>
    <property type="molecule type" value="Genomic_DNA"/>
</dbReference>
<dbReference type="GO" id="GO:0016651">
    <property type="term" value="F:oxidoreductase activity, acting on NAD(P)H"/>
    <property type="evidence" value="ECO:0007669"/>
    <property type="project" value="InterPro"/>
</dbReference>
<dbReference type="Pfam" id="PF00107">
    <property type="entry name" value="ADH_zinc_N"/>
    <property type="match status" value="1"/>
</dbReference>
<dbReference type="SUPFAM" id="SSF50129">
    <property type="entry name" value="GroES-like"/>
    <property type="match status" value="1"/>
</dbReference>
<accession>A0A9Q9ACT0</accession>
<dbReference type="PANTHER" id="PTHR45348:SF2">
    <property type="entry name" value="ZINC-TYPE ALCOHOL DEHYDROGENASE-LIKE PROTEIN C2E1P3.01"/>
    <property type="match status" value="1"/>
</dbReference>
<feature type="domain" description="Enoyl reductase (ER)" evidence="4">
    <location>
        <begin position="11"/>
        <end position="274"/>
    </location>
</feature>
<reference evidence="5" key="1">
    <citation type="submission" date="2022-06" db="EMBL/GenBank/DDBJ databases">
        <title>Complete genome sequences of two strains of the flax pathogen Septoria linicola.</title>
        <authorList>
            <person name="Lapalu N."/>
            <person name="Simon A."/>
            <person name="Demenou B."/>
            <person name="Paumier D."/>
            <person name="Guillot M.-P."/>
            <person name="Gout L."/>
            <person name="Valade R."/>
        </authorList>
    </citation>
    <scope>NUCLEOTIDE SEQUENCE</scope>
    <source>
        <strain evidence="5">SE15195</strain>
    </source>
</reference>
<evidence type="ECO:0000256" key="2">
    <source>
        <dbReference type="ARBA" id="ARBA00011245"/>
    </source>
</evidence>
<name>A0A9Q9ACT0_9PEZI</name>
<keyword evidence="6" id="KW-1185">Reference proteome</keyword>
<dbReference type="AlphaFoldDB" id="A0A9Q9ACT0"/>
<dbReference type="Gene3D" id="3.40.50.720">
    <property type="entry name" value="NAD(P)-binding Rossmann-like Domain"/>
    <property type="match status" value="1"/>
</dbReference>
<dbReference type="InterPro" id="IPR013149">
    <property type="entry name" value="ADH-like_C"/>
</dbReference>
<dbReference type="InterPro" id="IPR020843">
    <property type="entry name" value="ER"/>
</dbReference>
<dbReference type="Proteomes" id="UP001056384">
    <property type="component" value="Chromosome 1"/>
</dbReference>
<dbReference type="SUPFAM" id="SSF51735">
    <property type="entry name" value="NAD(P)-binding Rossmann-fold domains"/>
    <property type="match status" value="1"/>
</dbReference>
<keyword evidence="3" id="KW-0560">Oxidoreductase</keyword>